<reference evidence="1 2" key="1">
    <citation type="journal article" date="2015" name="Genome Announc.">
        <title>Complete Genome Sequence of Steroid-Transforming Nocardioides simplex VKM Ac-2033D.</title>
        <authorList>
            <person name="Shtratnikova V.Y."/>
            <person name="Schelkunov M.I."/>
            <person name="Pekov Y.A."/>
            <person name="Fokina V.V."/>
            <person name="Logacheva M.D."/>
            <person name="Sokolov S.L."/>
            <person name="Bragin E.Y."/>
            <person name="Ashapkin V.V."/>
            <person name="Donova M.V."/>
        </authorList>
    </citation>
    <scope>NUCLEOTIDE SEQUENCE [LARGE SCALE GENOMIC DNA]</scope>
    <source>
        <strain evidence="1 2">VKM Ac-2033D</strain>
    </source>
</reference>
<dbReference type="KEGG" id="psim:KR76_16750"/>
<dbReference type="Proteomes" id="UP000030300">
    <property type="component" value="Chromosome"/>
</dbReference>
<dbReference type="AlphaFoldDB" id="A0A0A1DNB2"/>
<dbReference type="STRING" id="2045.KR76_16750"/>
<protein>
    <submittedName>
        <fullName evidence="1">Uncharacterized protein</fullName>
    </submittedName>
</protein>
<gene>
    <name evidence="1" type="ORF">KR76_16750</name>
</gene>
<sequence>MALATWQDVAVALGRPSDSLTPEQQHQITYWLNGVELHLKARLGPIADLDPDAVKYVETEIAAAKARPLLAGGGATSITVSVDDGNVTRRYDPVTPADITDDLWSLFGPAVNATSYTIAIRSPQDIS</sequence>
<dbReference type="RefSeq" id="WP_038679821.1">
    <property type="nucleotide sequence ID" value="NZ_BJMC01000027.1"/>
</dbReference>
<name>A0A0A1DNB2_NOCSI</name>
<dbReference type="GeneID" id="96610475"/>
<dbReference type="EMBL" id="CP009896">
    <property type="protein sequence ID" value="AIY17998.1"/>
    <property type="molecule type" value="Genomic_DNA"/>
</dbReference>
<keyword evidence="2" id="KW-1185">Reference proteome</keyword>
<dbReference type="HOGENOM" id="CLU_1801929_0_0_11"/>
<evidence type="ECO:0000313" key="1">
    <source>
        <dbReference type="EMBL" id="AIY17998.1"/>
    </source>
</evidence>
<accession>A0A0A1DNB2</accession>
<evidence type="ECO:0000313" key="2">
    <source>
        <dbReference type="Proteomes" id="UP000030300"/>
    </source>
</evidence>
<proteinExistence type="predicted"/>
<organism evidence="1 2">
    <name type="scientific">Nocardioides simplex</name>
    <name type="common">Arthrobacter simplex</name>
    <dbReference type="NCBI Taxonomy" id="2045"/>
    <lineage>
        <taxon>Bacteria</taxon>
        <taxon>Bacillati</taxon>
        <taxon>Actinomycetota</taxon>
        <taxon>Actinomycetes</taxon>
        <taxon>Propionibacteriales</taxon>
        <taxon>Nocardioidaceae</taxon>
        <taxon>Pimelobacter</taxon>
    </lineage>
</organism>